<dbReference type="Gene3D" id="3.30.497.10">
    <property type="entry name" value="Antithrombin, subunit I, domain 2"/>
    <property type="match status" value="1"/>
</dbReference>
<keyword evidence="2" id="KW-0646">Protease inhibitor</keyword>
<dbReference type="AlphaFoldDB" id="A0A653DM88"/>
<evidence type="ECO:0000256" key="3">
    <source>
        <dbReference type="ARBA" id="ARBA00022900"/>
    </source>
</evidence>
<gene>
    <name evidence="6" type="ORF">CALMAC_LOCUS18755</name>
</gene>
<dbReference type="PROSITE" id="PS00284">
    <property type="entry name" value="SERPIN"/>
    <property type="match status" value="1"/>
</dbReference>
<dbReference type="GO" id="GO:0004867">
    <property type="term" value="F:serine-type endopeptidase inhibitor activity"/>
    <property type="evidence" value="ECO:0007669"/>
    <property type="project" value="UniProtKB-KW"/>
</dbReference>
<evidence type="ECO:0000313" key="6">
    <source>
        <dbReference type="EMBL" id="VEN61313.1"/>
    </source>
</evidence>
<evidence type="ECO:0000313" key="7">
    <source>
        <dbReference type="Proteomes" id="UP000410492"/>
    </source>
</evidence>
<feature type="non-terminal residue" evidence="6">
    <location>
        <position position="1"/>
    </location>
</feature>
<protein>
    <recommendedName>
        <fullName evidence="5">Serpin domain-containing protein</fullName>
    </recommendedName>
</protein>
<dbReference type="PANTHER" id="PTHR11461:SF211">
    <property type="entry name" value="GH10112P-RELATED"/>
    <property type="match status" value="1"/>
</dbReference>
<dbReference type="Proteomes" id="UP000410492">
    <property type="component" value="Unassembled WGS sequence"/>
</dbReference>
<keyword evidence="7" id="KW-1185">Reference proteome</keyword>
<evidence type="ECO:0000256" key="1">
    <source>
        <dbReference type="ARBA" id="ARBA00009500"/>
    </source>
</evidence>
<feature type="domain" description="Serpin" evidence="5">
    <location>
        <begin position="9"/>
        <end position="364"/>
    </location>
</feature>
<reference evidence="6 7" key="1">
    <citation type="submission" date="2019-01" db="EMBL/GenBank/DDBJ databases">
        <authorList>
            <person name="Sayadi A."/>
        </authorList>
    </citation>
    <scope>NUCLEOTIDE SEQUENCE [LARGE SCALE GENOMIC DNA]</scope>
</reference>
<feature type="non-terminal residue" evidence="6">
    <location>
        <position position="393"/>
    </location>
</feature>
<dbReference type="InterPro" id="IPR036186">
    <property type="entry name" value="Serpin_sf"/>
</dbReference>
<dbReference type="OrthoDB" id="9518664at2759"/>
<dbReference type="InterPro" id="IPR000215">
    <property type="entry name" value="Serpin_fam"/>
</dbReference>
<evidence type="ECO:0000256" key="4">
    <source>
        <dbReference type="RuleBase" id="RU000411"/>
    </source>
</evidence>
<dbReference type="Pfam" id="PF00079">
    <property type="entry name" value="Serpin"/>
    <property type="match status" value="1"/>
</dbReference>
<sequence>LKSHLHYIGTLFQEVAKNQGKNFVVSPISAEIVLSLVAEGAKGDTHKELVKAVHIGPNQQEALKSITPKLNSAREDAKLLSANKMYVAEGFDINKSLQSTATDVYQAGLQNVNFKDNVNTAGIINKWVEEHTNNKIRDLVKADQLDAQTRLVLVNTLYFTANWVHPFTKELTSQKPFYTSETETKNVEMMQGEFQANFWHCGYLKAKFLELPFHDSNVTMTFVLPDSKTGLNDVSDKIQDYIGHDKFKDRQVAASIPKFTVRSDIDFVPILKDLGVEHLFSANADLSGISNKGGLSVSHVQQQAYINVTESGVEAAAATDVGIGLTSILQPSDPVTFNADHPFLYVLKEKTHNVVLFVGTYRDEALLKFGRHLLEFFISKTCILVLINSISIY</sequence>
<dbReference type="EMBL" id="CAACVG010013123">
    <property type="protein sequence ID" value="VEN61313.1"/>
    <property type="molecule type" value="Genomic_DNA"/>
</dbReference>
<dbReference type="SMART" id="SM00093">
    <property type="entry name" value="SERPIN"/>
    <property type="match status" value="1"/>
</dbReference>
<accession>A0A653DM88</accession>
<dbReference type="SUPFAM" id="SSF56574">
    <property type="entry name" value="Serpins"/>
    <property type="match status" value="1"/>
</dbReference>
<keyword evidence="3" id="KW-0722">Serine protease inhibitor</keyword>
<name>A0A653DM88_CALMS</name>
<evidence type="ECO:0000259" key="5">
    <source>
        <dbReference type="SMART" id="SM00093"/>
    </source>
</evidence>
<evidence type="ECO:0000256" key="2">
    <source>
        <dbReference type="ARBA" id="ARBA00022690"/>
    </source>
</evidence>
<dbReference type="InterPro" id="IPR042185">
    <property type="entry name" value="Serpin_sf_2"/>
</dbReference>
<dbReference type="InterPro" id="IPR023795">
    <property type="entry name" value="Serpin_CS"/>
</dbReference>
<comment type="similarity">
    <text evidence="1 4">Belongs to the serpin family.</text>
</comment>
<dbReference type="InterPro" id="IPR042178">
    <property type="entry name" value="Serpin_sf_1"/>
</dbReference>
<dbReference type="PANTHER" id="PTHR11461">
    <property type="entry name" value="SERINE PROTEASE INHIBITOR, SERPIN"/>
    <property type="match status" value="1"/>
</dbReference>
<dbReference type="InterPro" id="IPR023796">
    <property type="entry name" value="Serpin_dom"/>
</dbReference>
<proteinExistence type="inferred from homology"/>
<dbReference type="Gene3D" id="2.30.39.10">
    <property type="entry name" value="Alpha-1-antitrypsin, domain 1"/>
    <property type="match status" value="1"/>
</dbReference>
<dbReference type="GO" id="GO:0005615">
    <property type="term" value="C:extracellular space"/>
    <property type="evidence" value="ECO:0007669"/>
    <property type="project" value="InterPro"/>
</dbReference>
<organism evidence="6 7">
    <name type="scientific">Callosobruchus maculatus</name>
    <name type="common">Southern cowpea weevil</name>
    <name type="synonym">Pulse bruchid</name>
    <dbReference type="NCBI Taxonomy" id="64391"/>
    <lineage>
        <taxon>Eukaryota</taxon>
        <taxon>Metazoa</taxon>
        <taxon>Ecdysozoa</taxon>
        <taxon>Arthropoda</taxon>
        <taxon>Hexapoda</taxon>
        <taxon>Insecta</taxon>
        <taxon>Pterygota</taxon>
        <taxon>Neoptera</taxon>
        <taxon>Endopterygota</taxon>
        <taxon>Coleoptera</taxon>
        <taxon>Polyphaga</taxon>
        <taxon>Cucujiformia</taxon>
        <taxon>Chrysomeloidea</taxon>
        <taxon>Chrysomelidae</taxon>
        <taxon>Bruchinae</taxon>
        <taxon>Bruchini</taxon>
        <taxon>Callosobruchus</taxon>
    </lineage>
</organism>